<keyword evidence="4" id="KW-0788">Thiol protease</keyword>
<keyword evidence="2" id="KW-0645">Protease</keyword>
<gene>
    <name evidence="7" type="primary">ysxB</name>
    <name evidence="7" type="ORF">PghCCS26_43570</name>
</gene>
<evidence type="ECO:0000256" key="5">
    <source>
        <dbReference type="ARBA" id="ARBA00044503"/>
    </source>
</evidence>
<evidence type="ECO:0000256" key="2">
    <source>
        <dbReference type="ARBA" id="ARBA00022670"/>
    </source>
</evidence>
<proteinExistence type="inferred from homology"/>
<dbReference type="InterPro" id="IPR036764">
    <property type="entry name" value="Peptidase_Prp_sf"/>
</dbReference>
<dbReference type="CDD" id="cd16332">
    <property type="entry name" value="Prp-like"/>
    <property type="match status" value="1"/>
</dbReference>
<dbReference type="Proteomes" id="UP001285921">
    <property type="component" value="Unassembled WGS sequence"/>
</dbReference>
<comment type="similarity">
    <text evidence="5">Belongs to the Prp family.</text>
</comment>
<organism evidence="7 8">
    <name type="scientific">Paenibacillus glycanilyticus</name>
    <dbReference type="NCBI Taxonomy" id="126569"/>
    <lineage>
        <taxon>Bacteria</taxon>
        <taxon>Bacillati</taxon>
        <taxon>Bacillota</taxon>
        <taxon>Bacilli</taxon>
        <taxon>Bacillales</taxon>
        <taxon>Paenibacillaceae</taxon>
        <taxon>Paenibacillus</taxon>
    </lineage>
</organism>
<reference evidence="7 8" key="1">
    <citation type="submission" date="2023-05" db="EMBL/GenBank/DDBJ databases">
        <title>Draft genome of Paenibacillus sp. CCS26.</title>
        <authorList>
            <person name="Akita H."/>
            <person name="Shinto Y."/>
            <person name="Kimura Z."/>
        </authorList>
    </citation>
    <scope>NUCLEOTIDE SEQUENCE [LARGE SCALE GENOMIC DNA]</scope>
    <source>
        <strain evidence="7 8">CCS26</strain>
    </source>
</reference>
<dbReference type="RefSeq" id="WP_127494577.1">
    <property type="nucleotide sequence ID" value="NZ_BTCL01000018.1"/>
</dbReference>
<sequence length="111" mass="12042">MISVTVKRRAADRRIVSFAISGHAKYADRGKDIICAGVSAVSVGTVNAIEALATVELPAKMKDGWLSSDIPEQPDKEIDDKVQLLLESMVVMLGTIAKTYGKYVVIHDQLL</sequence>
<evidence type="ECO:0000256" key="4">
    <source>
        <dbReference type="ARBA" id="ARBA00022807"/>
    </source>
</evidence>
<keyword evidence="1" id="KW-0690">Ribosome biogenesis</keyword>
<accession>A0ABQ6NSQ5</accession>
<evidence type="ECO:0000256" key="6">
    <source>
        <dbReference type="ARBA" id="ARBA00044538"/>
    </source>
</evidence>
<dbReference type="Pfam" id="PF04327">
    <property type="entry name" value="Peptidase_Prp"/>
    <property type="match status" value="1"/>
</dbReference>
<name>A0ABQ6NSQ5_9BACL</name>
<keyword evidence="8" id="KW-1185">Reference proteome</keyword>
<evidence type="ECO:0000313" key="7">
    <source>
        <dbReference type="EMBL" id="GMK47227.1"/>
    </source>
</evidence>
<dbReference type="Gene3D" id="3.30.70.1490">
    <property type="entry name" value="Cysteine protease Prp"/>
    <property type="match status" value="1"/>
</dbReference>
<keyword evidence="3" id="KW-0378">Hydrolase</keyword>
<comment type="caution">
    <text evidence="7">The sequence shown here is derived from an EMBL/GenBank/DDBJ whole genome shotgun (WGS) entry which is preliminary data.</text>
</comment>
<evidence type="ECO:0000256" key="3">
    <source>
        <dbReference type="ARBA" id="ARBA00022801"/>
    </source>
</evidence>
<dbReference type="InterPro" id="IPR007422">
    <property type="entry name" value="Peptidase_Prp"/>
</dbReference>
<dbReference type="EMBL" id="BTCL01000018">
    <property type="protein sequence ID" value="GMK47227.1"/>
    <property type="molecule type" value="Genomic_DNA"/>
</dbReference>
<dbReference type="SUPFAM" id="SSF118010">
    <property type="entry name" value="TM1457-like"/>
    <property type="match status" value="1"/>
</dbReference>
<evidence type="ECO:0000313" key="8">
    <source>
        <dbReference type="Proteomes" id="UP001285921"/>
    </source>
</evidence>
<dbReference type="PANTHER" id="PTHR39178">
    <property type="entry name" value="HYPOTHETICAL RIBOSOME-ASSOCIATED PROTEIN"/>
    <property type="match status" value="1"/>
</dbReference>
<evidence type="ECO:0000256" key="1">
    <source>
        <dbReference type="ARBA" id="ARBA00022517"/>
    </source>
</evidence>
<dbReference type="PANTHER" id="PTHR39178:SF1">
    <property type="entry name" value="RIBOSOMAL-PROCESSING CYSTEINE PROTEASE PRP"/>
    <property type="match status" value="1"/>
</dbReference>
<protein>
    <recommendedName>
        <fullName evidence="6">Ribosomal processing cysteine protease Prp</fullName>
    </recommendedName>
</protein>